<evidence type="ECO:0000313" key="2">
    <source>
        <dbReference type="Proteomes" id="UP000197090"/>
    </source>
</evidence>
<dbReference type="RefSeq" id="WP_088497202.1">
    <property type="nucleotide sequence ID" value="NZ_JACLBH010000001.1"/>
</dbReference>
<gene>
    <name evidence="1" type="ORF">CEE63_12380</name>
</gene>
<organism evidence="1 2">
    <name type="scientific">Stenotrophomonas maltophilia</name>
    <name type="common">Pseudomonas maltophilia</name>
    <name type="synonym">Xanthomonas maltophilia</name>
    <dbReference type="NCBI Taxonomy" id="40324"/>
    <lineage>
        <taxon>Bacteria</taxon>
        <taxon>Pseudomonadati</taxon>
        <taxon>Pseudomonadota</taxon>
        <taxon>Gammaproteobacteria</taxon>
        <taxon>Lysobacterales</taxon>
        <taxon>Lysobacteraceae</taxon>
        <taxon>Stenotrophomonas</taxon>
        <taxon>Stenotrophomonas maltophilia group</taxon>
    </lineage>
</organism>
<dbReference type="Proteomes" id="UP000197090">
    <property type="component" value="Unassembled WGS sequence"/>
</dbReference>
<reference evidence="1 2" key="1">
    <citation type="submission" date="2017-06" db="EMBL/GenBank/DDBJ databases">
        <authorList>
            <person name="Kim H.J."/>
            <person name="Triplett B.A."/>
        </authorList>
    </citation>
    <scope>NUCLEOTIDE SEQUENCE [LARGE SCALE GENOMIC DNA]</scope>
    <source>
        <strain evidence="1 2">594</strain>
    </source>
</reference>
<proteinExistence type="predicted"/>
<dbReference type="EMBL" id="NIVX01000079">
    <property type="protein sequence ID" value="OWQ73436.1"/>
    <property type="molecule type" value="Genomic_DNA"/>
</dbReference>
<evidence type="ECO:0000313" key="1">
    <source>
        <dbReference type="EMBL" id="OWQ73436.1"/>
    </source>
</evidence>
<protein>
    <submittedName>
        <fullName evidence="1">Uncharacterized protein</fullName>
    </submittedName>
</protein>
<name>A0A246I506_STEMA</name>
<comment type="caution">
    <text evidence="1">The sequence shown here is derived from an EMBL/GenBank/DDBJ whole genome shotgun (WGS) entry which is preliminary data.</text>
</comment>
<dbReference type="AlphaFoldDB" id="A0A246I506"/>
<accession>A0A246I506</accession>
<sequence>MLIPDPLAPYAKLIRLGLWCLLAGGLYVAGCQRGEDRQAAADREQISAVQRQLDGARAEAAENLRAANAAGQLLQEVNRQTQASIDAAEAARKASAAAASRAEAAAAEGQRRATAAEKALQAAKTTPACRSQLEMQLCDSIPLL</sequence>